<reference evidence="1" key="1">
    <citation type="submission" date="2019-10" db="EMBL/GenBank/DDBJ databases">
        <authorList>
            <consortium name="DOE Joint Genome Institute"/>
            <person name="Kuo A."/>
            <person name="Miyauchi S."/>
            <person name="Kiss E."/>
            <person name="Drula E."/>
            <person name="Kohler A."/>
            <person name="Sanchez-Garcia M."/>
            <person name="Andreopoulos B."/>
            <person name="Barry K.W."/>
            <person name="Bonito G."/>
            <person name="Buee M."/>
            <person name="Carver A."/>
            <person name="Chen C."/>
            <person name="Cichocki N."/>
            <person name="Clum A."/>
            <person name="Culley D."/>
            <person name="Crous P.W."/>
            <person name="Fauchery L."/>
            <person name="Girlanda M."/>
            <person name="Hayes R."/>
            <person name="Keri Z."/>
            <person name="Labutti K."/>
            <person name="Lipzen A."/>
            <person name="Lombard V."/>
            <person name="Magnuson J."/>
            <person name="Maillard F."/>
            <person name="Morin E."/>
            <person name="Murat C."/>
            <person name="Nolan M."/>
            <person name="Ohm R."/>
            <person name="Pangilinan J."/>
            <person name="Pereira M."/>
            <person name="Perotto S."/>
            <person name="Peter M."/>
            <person name="Riley R."/>
            <person name="Sitrit Y."/>
            <person name="Stielow B."/>
            <person name="Szollosi G."/>
            <person name="Zifcakova L."/>
            <person name="Stursova M."/>
            <person name="Spatafora J.W."/>
            <person name="Tedersoo L."/>
            <person name="Vaario L.-M."/>
            <person name="Yamada A."/>
            <person name="Yan M."/>
            <person name="Wang P."/>
            <person name="Xu J."/>
            <person name="Bruns T."/>
            <person name="Baldrian P."/>
            <person name="Vilgalys R."/>
            <person name="Henrissat B."/>
            <person name="Grigoriev I.V."/>
            <person name="Hibbett D."/>
            <person name="Nagy L.G."/>
            <person name="Martin F.M."/>
        </authorList>
    </citation>
    <scope>NUCLEOTIDE SEQUENCE</scope>
    <source>
        <strain evidence="1">P2</strain>
    </source>
</reference>
<dbReference type="Proteomes" id="UP000886501">
    <property type="component" value="Unassembled WGS sequence"/>
</dbReference>
<name>A0ACB6ZAC3_THEGA</name>
<dbReference type="EMBL" id="MU118052">
    <property type="protein sequence ID" value="KAF9646660.1"/>
    <property type="molecule type" value="Genomic_DNA"/>
</dbReference>
<proteinExistence type="predicted"/>
<reference evidence="1" key="2">
    <citation type="journal article" date="2020" name="Nat. Commun.">
        <title>Large-scale genome sequencing of mycorrhizal fungi provides insights into the early evolution of symbiotic traits.</title>
        <authorList>
            <person name="Miyauchi S."/>
            <person name="Kiss E."/>
            <person name="Kuo A."/>
            <person name="Drula E."/>
            <person name="Kohler A."/>
            <person name="Sanchez-Garcia M."/>
            <person name="Morin E."/>
            <person name="Andreopoulos B."/>
            <person name="Barry K.W."/>
            <person name="Bonito G."/>
            <person name="Buee M."/>
            <person name="Carver A."/>
            <person name="Chen C."/>
            <person name="Cichocki N."/>
            <person name="Clum A."/>
            <person name="Culley D."/>
            <person name="Crous P.W."/>
            <person name="Fauchery L."/>
            <person name="Girlanda M."/>
            <person name="Hayes R.D."/>
            <person name="Keri Z."/>
            <person name="LaButti K."/>
            <person name="Lipzen A."/>
            <person name="Lombard V."/>
            <person name="Magnuson J."/>
            <person name="Maillard F."/>
            <person name="Murat C."/>
            <person name="Nolan M."/>
            <person name="Ohm R.A."/>
            <person name="Pangilinan J."/>
            <person name="Pereira M.F."/>
            <person name="Perotto S."/>
            <person name="Peter M."/>
            <person name="Pfister S."/>
            <person name="Riley R."/>
            <person name="Sitrit Y."/>
            <person name="Stielow J.B."/>
            <person name="Szollosi G."/>
            <person name="Zifcakova L."/>
            <person name="Stursova M."/>
            <person name="Spatafora J.W."/>
            <person name="Tedersoo L."/>
            <person name="Vaario L.M."/>
            <person name="Yamada A."/>
            <person name="Yan M."/>
            <person name="Wang P."/>
            <person name="Xu J."/>
            <person name="Bruns T."/>
            <person name="Baldrian P."/>
            <person name="Vilgalys R."/>
            <person name="Dunand C."/>
            <person name="Henrissat B."/>
            <person name="Grigoriev I.V."/>
            <person name="Hibbett D."/>
            <person name="Nagy L.G."/>
            <person name="Martin F.M."/>
        </authorList>
    </citation>
    <scope>NUCLEOTIDE SEQUENCE</scope>
    <source>
        <strain evidence="1">P2</strain>
    </source>
</reference>
<accession>A0ACB6ZAC3</accession>
<evidence type="ECO:0000313" key="1">
    <source>
        <dbReference type="EMBL" id="KAF9646660.1"/>
    </source>
</evidence>
<comment type="caution">
    <text evidence="1">The sequence shown here is derived from an EMBL/GenBank/DDBJ whole genome shotgun (WGS) entry which is preliminary data.</text>
</comment>
<organism evidence="1 2">
    <name type="scientific">Thelephora ganbajun</name>
    <name type="common">Ganba fungus</name>
    <dbReference type="NCBI Taxonomy" id="370292"/>
    <lineage>
        <taxon>Eukaryota</taxon>
        <taxon>Fungi</taxon>
        <taxon>Dikarya</taxon>
        <taxon>Basidiomycota</taxon>
        <taxon>Agaricomycotina</taxon>
        <taxon>Agaricomycetes</taxon>
        <taxon>Thelephorales</taxon>
        <taxon>Thelephoraceae</taxon>
        <taxon>Thelephora</taxon>
    </lineage>
</organism>
<keyword evidence="2" id="KW-1185">Reference proteome</keyword>
<gene>
    <name evidence="1" type="ORF">BDM02DRAFT_3156469</name>
</gene>
<protein>
    <submittedName>
        <fullName evidence="1">Ubiquitin-protein ligase</fullName>
    </submittedName>
</protein>
<evidence type="ECO:0000313" key="2">
    <source>
        <dbReference type="Proteomes" id="UP000886501"/>
    </source>
</evidence>
<keyword evidence="1" id="KW-0436">Ligase</keyword>
<sequence>MISESGRNQILAKWQESFTRLNGNQPGIAGLMNFAKAWKFAREYLYPIDINDPSPKVYAAQEIRAAFEVLGNARRLAAIFETFLEDMRTQQHLITRDVNHHMSRYEETSDPRAVADLVFRLIQWHTAWAPGQEFGHQVLSAFNHTFQTHTFSVLPSSFSSGFKSLIEMTLEPYLDTEESRSRGKEHPADLRLWAGFECLGMLERYESLISSVCYEAIEKHVWDKCAKSWVEPELANLREWMTDCIVPWMLLPYARGARNSEEAKVMLQGVGARFDFHMCKTLCDLRIGEIFDIIIDYPDSKGALQDLKECLQRVDQRSQLVLALRKANTRRLLHPGADTKDILAQYVSIMRCLRFVDPPGVLLHKVADPIRKYLRGRPDTIRCIVANLVGDKESGDSLADVDEPVQPLSQVQMEDYSDPNWEPEPVDAGPDFRTNKPSDTISTLVSIYDSKDLFIKELQVLLAQRLLAVQDGNFDSERKNIEILKVRFGEAPLQVCEVMLKDMTDSKRIDQHIQAQDECVLHSTIISRHFWPPLQGNKLVMPAQFQEVQDRYANGFTEFKPDKKLHWLPQLGTITLELELQDRSIEVEVTPLEAAVIGHFEEKEEWTTDALISSVGGAVEKSMMTKALSKWANLGVIKEKEGGEFVLLEVQEEGGASLLTASRQAVVEETPSVITVEQQQAGQMKVYWRFIEGMLTNLGSLPLDRIQTMLRIAPGYDKTVEQLATFMEAARREGLVTVQGGLWKLNR</sequence>